<accession>A0A7Y3RNN5</accession>
<dbReference type="GO" id="GO:0044780">
    <property type="term" value="P:bacterial-type flagellum assembly"/>
    <property type="evidence" value="ECO:0007669"/>
    <property type="project" value="InterPro"/>
</dbReference>
<evidence type="ECO:0000256" key="1">
    <source>
        <dbReference type="SAM" id="Coils"/>
    </source>
</evidence>
<dbReference type="SUPFAM" id="SSF140566">
    <property type="entry name" value="FlgN-like"/>
    <property type="match status" value="1"/>
</dbReference>
<organism evidence="3 4">
    <name type="scientific">Parvularcula mediterranea</name>
    <dbReference type="NCBI Taxonomy" id="2732508"/>
    <lineage>
        <taxon>Bacteria</taxon>
        <taxon>Pseudomonadati</taxon>
        <taxon>Pseudomonadota</taxon>
        <taxon>Alphaproteobacteria</taxon>
        <taxon>Parvularculales</taxon>
        <taxon>Parvularculaceae</taxon>
        <taxon>Parvularcula</taxon>
    </lineage>
</organism>
<dbReference type="InterPro" id="IPR036679">
    <property type="entry name" value="FlgN-like_sf"/>
</dbReference>
<evidence type="ECO:0000313" key="4">
    <source>
        <dbReference type="Proteomes" id="UP000536835"/>
    </source>
</evidence>
<dbReference type="AlphaFoldDB" id="A0A7Y3RNN5"/>
<evidence type="ECO:0000313" key="3">
    <source>
        <dbReference type="EMBL" id="NNU17413.1"/>
    </source>
</evidence>
<dbReference type="EMBL" id="JABFCX010000003">
    <property type="protein sequence ID" value="NNU17413.1"/>
    <property type="molecule type" value="Genomic_DNA"/>
</dbReference>
<sequence>MTRLDEEARDSLFPEFRRDEDAPQTDEQQAEAPARPKKEPVILTVMSKLAHVLAEETRLIREGDFEGFAAIQREKGQLIRQAERLENSQRNLQAVEGLDPESLQAKLESFNGTVEANMRSIGAVKDAVTHVRTAAIRKLEEEKGDGVYSKDGEKKSLHHLPLSGNKVKL</sequence>
<dbReference type="Gene3D" id="1.20.58.300">
    <property type="entry name" value="FlgN-like"/>
    <property type="match status" value="1"/>
</dbReference>
<proteinExistence type="predicted"/>
<reference evidence="3 4" key="1">
    <citation type="submission" date="2020-05" db="EMBL/GenBank/DDBJ databases">
        <title>Parvularcula mediterraneae sp. nov., isolated from polypropylene straw from shallow seawater of the seashore of Laganas in Zakynthos island, Greece.</title>
        <authorList>
            <person name="Szabo I."/>
            <person name="Al-Omari J."/>
            <person name="Rado J."/>
            <person name="Szerdahelyi G.S."/>
        </authorList>
    </citation>
    <scope>NUCLEOTIDE SEQUENCE [LARGE SCALE GENOMIC DNA]</scope>
    <source>
        <strain evidence="3 4">ZS-1/3</strain>
    </source>
</reference>
<feature type="region of interest" description="Disordered" evidence="2">
    <location>
        <begin position="142"/>
        <end position="169"/>
    </location>
</feature>
<protein>
    <recommendedName>
        <fullName evidence="5">Flagellar protein FlgN</fullName>
    </recommendedName>
</protein>
<name>A0A7Y3RNN5_9PROT</name>
<dbReference type="Proteomes" id="UP000536835">
    <property type="component" value="Unassembled WGS sequence"/>
</dbReference>
<gene>
    <name evidence="3" type="ORF">HK107_13860</name>
</gene>
<keyword evidence="1" id="KW-0175">Coiled coil</keyword>
<feature type="compositionally biased region" description="Basic and acidic residues" evidence="2">
    <location>
        <begin position="142"/>
        <end position="155"/>
    </location>
</feature>
<feature type="coiled-coil region" evidence="1">
    <location>
        <begin position="68"/>
        <end position="95"/>
    </location>
</feature>
<feature type="region of interest" description="Disordered" evidence="2">
    <location>
        <begin position="1"/>
        <end position="39"/>
    </location>
</feature>
<keyword evidence="4" id="KW-1185">Reference proteome</keyword>
<comment type="caution">
    <text evidence="3">The sequence shown here is derived from an EMBL/GenBank/DDBJ whole genome shotgun (WGS) entry which is preliminary data.</text>
</comment>
<evidence type="ECO:0008006" key="5">
    <source>
        <dbReference type="Google" id="ProtNLM"/>
    </source>
</evidence>
<evidence type="ECO:0000256" key="2">
    <source>
        <dbReference type="SAM" id="MobiDB-lite"/>
    </source>
</evidence>
<feature type="compositionally biased region" description="Basic and acidic residues" evidence="2">
    <location>
        <begin position="1"/>
        <end position="21"/>
    </location>
</feature>